<organism evidence="2 3">
    <name type="scientific">Linum tenue</name>
    <dbReference type="NCBI Taxonomy" id="586396"/>
    <lineage>
        <taxon>Eukaryota</taxon>
        <taxon>Viridiplantae</taxon>
        <taxon>Streptophyta</taxon>
        <taxon>Embryophyta</taxon>
        <taxon>Tracheophyta</taxon>
        <taxon>Spermatophyta</taxon>
        <taxon>Magnoliopsida</taxon>
        <taxon>eudicotyledons</taxon>
        <taxon>Gunneridae</taxon>
        <taxon>Pentapetalae</taxon>
        <taxon>rosids</taxon>
        <taxon>fabids</taxon>
        <taxon>Malpighiales</taxon>
        <taxon>Linaceae</taxon>
        <taxon>Linum</taxon>
    </lineage>
</organism>
<dbReference type="EMBL" id="CAMGYJ010000010">
    <property type="protein sequence ID" value="CAI0551088.1"/>
    <property type="molecule type" value="Genomic_DNA"/>
</dbReference>
<reference evidence="2" key="1">
    <citation type="submission" date="2022-08" db="EMBL/GenBank/DDBJ databases">
        <authorList>
            <person name="Gutierrez-Valencia J."/>
        </authorList>
    </citation>
    <scope>NUCLEOTIDE SEQUENCE</scope>
</reference>
<sequence length="147" mass="16241">MDQRDHQYLEPLSICNRLYNFIMRSLATQAFKTVTLGCSSSQPHHFDAKADLGEEKSDASVSFEMIKSQDQEARSIGGTSLRCLLAAEAKPPKKVVSINDRVEEIDVGKKKKITRKGSSVNLGSYEGQRDGEKPLRSILKVGSKNLG</sequence>
<gene>
    <name evidence="2" type="ORF">LITE_LOCUS45802</name>
</gene>
<dbReference type="Proteomes" id="UP001154282">
    <property type="component" value="Unassembled WGS sequence"/>
</dbReference>
<evidence type="ECO:0000313" key="2">
    <source>
        <dbReference type="EMBL" id="CAI0551088.1"/>
    </source>
</evidence>
<evidence type="ECO:0000256" key="1">
    <source>
        <dbReference type="SAM" id="MobiDB-lite"/>
    </source>
</evidence>
<keyword evidence="3" id="KW-1185">Reference proteome</keyword>
<evidence type="ECO:0000313" key="3">
    <source>
        <dbReference type="Proteomes" id="UP001154282"/>
    </source>
</evidence>
<comment type="caution">
    <text evidence="2">The sequence shown here is derived from an EMBL/GenBank/DDBJ whole genome shotgun (WGS) entry which is preliminary data.</text>
</comment>
<dbReference type="AlphaFoldDB" id="A0AAV0R409"/>
<protein>
    <submittedName>
        <fullName evidence="2">Uncharacterized protein</fullName>
    </submittedName>
</protein>
<proteinExistence type="predicted"/>
<feature type="region of interest" description="Disordered" evidence="1">
    <location>
        <begin position="120"/>
        <end position="147"/>
    </location>
</feature>
<name>A0AAV0R409_9ROSI</name>
<accession>A0AAV0R409</accession>